<sequence>MRLGSITHSVEGKRVRESEKKQVQCFFYSGPYRMQDYLERSRLSTTSKKFETKLDSEVSKLGSMILNPVKAKKDYCICILNIQQQYLILVGRDKKGRTKVLLTIQLVEGVHGGKHIDLIDQRSATKIPLEMIERQKTGMKPVEPLVGLPPMREVNCASNFGRKIVMQTG</sequence>
<name>A0ABR0R1U9_GOSAR</name>
<dbReference type="Proteomes" id="UP001358586">
    <property type="component" value="Chromosome 1"/>
</dbReference>
<organism evidence="1 2">
    <name type="scientific">Gossypium arboreum</name>
    <name type="common">Tree cotton</name>
    <name type="synonym">Gossypium nanking</name>
    <dbReference type="NCBI Taxonomy" id="29729"/>
    <lineage>
        <taxon>Eukaryota</taxon>
        <taxon>Viridiplantae</taxon>
        <taxon>Streptophyta</taxon>
        <taxon>Embryophyta</taxon>
        <taxon>Tracheophyta</taxon>
        <taxon>Spermatophyta</taxon>
        <taxon>Magnoliopsida</taxon>
        <taxon>eudicotyledons</taxon>
        <taxon>Gunneridae</taxon>
        <taxon>Pentapetalae</taxon>
        <taxon>rosids</taxon>
        <taxon>malvids</taxon>
        <taxon>Malvales</taxon>
        <taxon>Malvaceae</taxon>
        <taxon>Malvoideae</taxon>
        <taxon>Gossypium</taxon>
    </lineage>
</organism>
<dbReference type="EMBL" id="JARKNE010000001">
    <property type="protein sequence ID" value="KAK5845465.1"/>
    <property type="molecule type" value="Genomic_DNA"/>
</dbReference>
<evidence type="ECO:0000313" key="2">
    <source>
        <dbReference type="Proteomes" id="UP001358586"/>
    </source>
</evidence>
<protein>
    <submittedName>
        <fullName evidence="1">Uncharacterized protein</fullName>
    </submittedName>
</protein>
<reference evidence="1 2" key="1">
    <citation type="submission" date="2023-03" db="EMBL/GenBank/DDBJ databases">
        <title>WGS of Gossypium arboreum.</title>
        <authorList>
            <person name="Yu D."/>
        </authorList>
    </citation>
    <scope>NUCLEOTIDE SEQUENCE [LARGE SCALE GENOMIC DNA]</scope>
    <source>
        <tissue evidence="1">Leaf</tissue>
    </source>
</reference>
<keyword evidence="2" id="KW-1185">Reference proteome</keyword>
<evidence type="ECO:0000313" key="1">
    <source>
        <dbReference type="EMBL" id="KAK5845465.1"/>
    </source>
</evidence>
<proteinExistence type="predicted"/>
<comment type="caution">
    <text evidence="1">The sequence shown here is derived from an EMBL/GenBank/DDBJ whole genome shotgun (WGS) entry which is preliminary data.</text>
</comment>
<gene>
    <name evidence="1" type="ORF">PVK06_001652</name>
</gene>
<accession>A0ABR0R1U9</accession>